<dbReference type="GO" id="GO:0016020">
    <property type="term" value="C:membrane"/>
    <property type="evidence" value="ECO:0007669"/>
    <property type="project" value="UniProtKB-SubCell"/>
</dbReference>
<feature type="transmembrane region" description="Helical" evidence="7">
    <location>
        <begin position="247"/>
        <end position="267"/>
    </location>
</feature>
<dbReference type="InterPro" id="IPR022764">
    <property type="entry name" value="Peptidase_S54_rhomboid_dom"/>
</dbReference>
<evidence type="ECO:0000256" key="1">
    <source>
        <dbReference type="ARBA" id="ARBA00004141"/>
    </source>
</evidence>
<organism evidence="9 10">
    <name type="scientific">Mycolicibacterium confluentis</name>
    <dbReference type="NCBI Taxonomy" id="28047"/>
    <lineage>
        <taxon>Bacteria</taxon>
        <taxon>Bacillati</taxon>
        <taxon>Actinomycetota</taxon>
        <taxon>Actinomycetes</taxon>
        <taxon>Mycobacteriales</taxon>
        <taxon>Mycobacteriaceae</taxon>
        <taxon>Mycolicibacterium</taxon>
    </lineage>
</organism>
<sequence length="307" mass="32863">MPDIQSGGTSTFTGMSYPGPPHAAPQTPVCYRHPDRVTYVTCTRCHRPICGDCMRSAAVGHQCVDCVQEAAASVREPKTQFGGTLRTATTPVVTWTLIGLNVLAFVLQMAVGQLEPDFALWPNGVAHFDQWYRLITSAFLHDGTLHILFNMWALYIVGPALEMWLGRLRYVALYVLSLLGGSVAVYLLSDPSSLTLGASGAVFGLFGATFVIGRRLNLDVRWVAALILINVVITVVAPAMGAGPISWQGHLGGLVTGSIVGAAFAYAPAQRRAAVGAGVTVALLVVFAVLLWWRTGVLIEPYRIVVG</sequence>
<dbReference type="Proteomes" id="UP000466931">
    <property type="component" value="Chromosome"/>
</dbReference>
<comment type="subcellular location">
    <subcellularLocation>
        <location evidence="1">Membrane</location>
        <topology evidence="1">Multi-pass membrane protein</topology>
    </subcellularLocation>
</comment>
<evidence type="ECO:0000256" key="7">
    <source>
        <dbReference type="SAM" id="Phobius"/>
    </source>
</evidence>
<feature type="transmembrane region" description="Helical" evidence="7">
    <location>
        <begin position="220"/>
        <end position="241"/>
    </location>
</feature>
<evidence type="ECO:0000256" key="6">
    <source>
        <dbReference type="ARBA" id="ARBA00023136"/>
    </source>
</evidence>
<keyword evidence="9" id="KW-0645">Protease</keyword>
<name>A0A7I7Y3C6_9MYCO</name>
<dbReference type="SUPFAM" id="SSF144091">
    <property type="entry name" value="Rhomboid-like"/>
    <property type="match status" value="1"/>
</dbReference>
<dbReference type="AlphaFoldDB" id="A0A7I7Y3C6"/>
<protein>
    <submittedName>
        <fullName evidence="9">Rhomboid family intramembrane serine protease</fullName>
    </submittedName>
</protein>
<comment type="similarity">
    <text evidence="2">Belongs to the peptidase S54 family.</text>
</comment>
<feature type="transmembrane region" description="Helical" evidence="7">
    <location>
        <begin position="274"/>
        <end position="293"/>
    </location>
</feature>
<evidence type="ECO:0000256" key="4">
    <source>
        <dbReference type="ARBA" id="ARBA00022801"/>
    </source>
</evidence>
<proteinExistence type="inferred from homology"/>
<dbReference type="InterPro" id="IPR050925">
    <property type="entry name" value="Rhomboid_protease_S54"/>
</dbReference>
<evidence type="ECO:0000256" key="5">
    <source>
        <dbReference type="ARBA" id="ARBA00022989"/>
    </source>
</evidence>
<evidence type="ECO:0000256" key="3">
    <source>
        <dbReference type="ARBA" id="ARBA00022692"/>
    </source>
</evidence>
<dbReference type="InterPro" id="IPR035952">
    <property type="entry name" value="Rhomboid-like_sf"/>
</dbReference>
<keyword evidence="10" id="KW-1185">Reference proteome</keyword>
<dbReference type="PANTHER" id="PTHR43731:SF14">
    <property type="entry name" value="PRESENILIN-ASSOCIATED RHOMBOID-LIKE PROTEIN, MITOCHONDRIAL"/>
    <property type="match status" value="1"/>
</dbReference>
<evidence type="ECO:0000313" key="9">
    <source>
        <dbReference type="EMBL" id="BBZ36136.1"/>
    </source>
</evidence>
<evidence type="ECO:0000259" key="8">
    <source>
        <dbReference type="Pfam" id="PF01694"/>
    </source>
</evidence>
<gene>
    <name evidence="9" type="ORF">MCNF_47410</name>
</gene>
<keyword evidence="4" id="KW-0378">Hydrolase</keyword>
<dbReference type="SUPFAM" id="SSF57845">
    <property type="entry name" value="B-box zinc-binding domain"/>
    <property type="match status" value="1"/>
</dbReference>
<keyword evidence="6 7" id="KW-0472">Membrane</keyword>
<dbReference type="GO" id="GO:0006508">
    <property type="term" value="P:proteolysis"/>
    <property type="evidence" value="ECO:0007669"/>
    <property type="project" value="UniProtKB-KW"/>
</dbReference>
<dbReference type="Gene3D" id="3.30.160.60">
    <property type="entry name" value="Classic Zinc Finger"/>
    <property type="match status" value="1"/>
</dbReference>
<feature type="domain" description="Peptidase S54 rhomboid" evidence="8">
    <location>
        <begin position="130"/>
        <end position="264"/>
    </location>
</feature>
<dbReference type="PANTHER" id="PTHR43731">
    <property type="entry name" value="RHOMBOID PROTEASE"/>
    <property type="match status" value="1"/>
</dbReference>
<reference evidence="9" key="2">
    <citation type="submission" date="2020-02" db="EMBL/GenBank/DDBJ databases">
        <authorList>
            <person name="Matsumoto Y."/>
            <person name="Motooka D."/>
            <person name="Nakamura S."/>
        </authorList>
    </citation>
    <scope>NUCLEOTIDE SEQUENCE</scope>
    <source>
        <strain evidence="9">JCM 13671</strain>
    </source>
</reference>
<dbReference type="Pfam" id="PF01694">
    <property type="entry name" value="Rhomboid"/>
    <property type="match status" value="1"/>
</dbReference>
<feature type="transmembrane region" description="Helical" evidence="7">
    <location>
        <begin position="194"/>
        <end position="213"/>
    </location>
</feature>
<reference evidence="9" key="1">
    <citation type="journal article" date="2019" name="Emerg. Microbes Infect.">
        <title>Comprehensive subspecies identification of 175 nontuberculous mycobacteria species based on 7547 genomic profiles.</title>
        <authorList>
            <person name="Matsumoto Y."/>
            <person name="Kinjo T."/>
            <person name="Motooka D."/>
            <person name="Nabeya D."/>
            <person name="Jung N."/>
            <person name="Uechi K."/>
            <person name="Horii T."/>
            <person name="Iida T."/>
            <person name="Fujita J."/>
            <person name="Nakamura S."/>
        </authorList>
    </citation>
    <scope>NUCLEOTIDE SEQUENCE [LARGE SCALE GENOMIC DNA]</scope>
    <source>
        <strain evidence="9">JCM 13671</strain>
    </source>
</reference>
<feature type="transmembrane region" description="Helical" evidence="7">
    <location>
        <begin position="170"/>
        <end position="188"/>
    </location>
</feature>
<feature type="transmembrane region" description="Helical" evidence="7">
    <location>
        <begin position="92"/>
        <end position="111"/>
    </location>
</feature>
<accession>A0A7I7Y3C6</accession>
<dbReference type="EMBL" id="AP022612">
    <property type="protein sequence ID" value="BBZ36136.1"/>
    <property type="molecule type" value="Genomic_DNA"/>
</dbReference>
<feature type="transmembrane region" description="Helical" evidence="7">
    <location>
        <begin position="131"/>
        <end position="158"/>
    </location>
</feature>
<keyword evidence="5 7" id="KW-1133">Transmembrane helix</keyword>
<keyword evidence="3 7" id="KW-0812">Transmembrane</keyword>
<evidence type="ECO:0000313" key="10">
    <source>
        <dbReference type="Proteomes" id="UP000466931"/>
    </source>
</evidence>
<evidence type="ECO:0000256" key="2">
    <source>
        <dbReference type="ARBA" id="ARBA00009045"/>
    </source>
</evidence>
<dbReference type="GO" id="GO:0004252">
    <property type="term" value="F:serine-type endopeptidase activity"/>
    <property type="evidence" value="ECO:0007669"/>
    <property type="project" value="InterPro"/>
</dbReference>
<dbReference type="Gene3D" id="1.20.1540.10">
    <property type="entry name" value="Rhomboid-like"/>
    <property type="match status" value="1"/>
</dbReference>